<dbReference type="Proteomes" id="UP001295469">
    <property type="component" value="Chromosome C02"/>
</dbReference>
<name>A0A816JUR8_BRANA</name>
<protein>
    <submittedName>
        <fullName evidence="1">(rape) hypothetical protein</fullName>
    </submittedName>
</protein>
<dbReference type="EMBL" id="HG994366">
    <property type="protein sequence ID" value="CAF1906519.1"/>
    <property type="molecule type" value="Genomic_DNA"/>
</dbReference>
<sequence length="285" mass="33713">MYDCLINIFTFKKKFTFLSLFHRNANWEVSHNNKQVLLRTTELNKALDAFGLNKKDYENGEEEFWSRFYWEREDLRVFSINQIDLYNTEFINQFVDRLNRANWNRRIDRGYEIARLRMSRLVRNFASTQIVGSIFELEKRVNNLISNPLLRIKHVTFQRGTQNLSNAFNLCFPFIYLSIHVFQNIAGSLKLLSRGLMAQAGVVLKTHDTRRLPLCGRLSSSPDLVFPPTPPLEAEIEAEEKKNETHKRRAEWILKENEKFEAEKIVRAAEKRMLKIKLGMPQRKL</sequence>
<organism evidence="1">
    <name type="scientific">Brassica napus</name>
    <name type="common">Rape</name>
    <dbReference type="NCBI Taxonomy" id="3708"/>
    <lineage>
        <taxon>Eukaryota</taxon>
        <taxon>Viridiplantae</taxon>
        <taxon>Streptophyta</taxon>
        <taxon>Embryophyta</taxon>
        <taxon>Tracheophyta</taxon>
        <taxon>Spermatophyta</taxon>
        <taxon>Magnoliopsida</taxon>
        <taxon>eudicotyledons</taxon>
        <taxon>Gunneridae</taxon>
        <taxon>Pentapetalae</taxon>
        <taxon>rosids</taxon>
        <taxon>malvids</taxon>
        <taxon>Brassicales</taxon>
        <taxon>Brassicaceae</taxon>
        <taxon>Brassiceae</taxon>
        <taxon>Brassica</taxon>
    </lineage>
</organism>
<accession>A0A816JUR8</accession>
<evidence type="ECO:0000313" key="1">
    <source>
        <dbReference type="EMBL" id="CAF1906519.1"/>
    </source>
</evidence>
<reference evidence="1" key="1">
    <citation type="submission" date="2021-01" db="EMBL/GenBank/DDBJ databases">
        <authorList>
            <consortium name="Genoscope - CEA"/>
            <person name="William W."/>
        </authorList>
    </citation>
    <scope>NUCLEOTIDE SEQUENCE</scope>
</reference>
<gene>
    <name evidence="1" type="ORF">DARMORV10_C02P26730.1</name>
</gene>
<dbReference type="AlphaFoldDB" id="A0A816JUR8"/>
<proteinExistence type="predicted"/>